<feature type="non-terminal residue" evidence="2">
    <location>
        <position position="1"/>
    </location>
</feature>
<evidence type="ECO:0000313" key="2">
    <source>
        <dbReference type="EMBL" id="GAF89903.1"/>
    </source>
</evidence>
<gene>
    <name evidence="2" type="ORF">S01H1_31367</name>
</gene>
<comment type="caution">
    <text evidence="2">The sequence shown here is derived from an EMBL/GenBank/DDBJ whole genome shotgun (WGS) entry which is preliminary data.</text>
</comment>
<sequence length="36" mass="3849">GYLPDDDTGEPNPPVGGVRCPICNGDGYEIKEVQDE</sequence>
<evidence type="ECO:0000256" key="1">
    <source>
        <dbReference type="SAM" id="MobiDB-lite"/>
    </source>
</evidence>
<organism evidence="2">
    <name type="scientific">marine sediment metagenome</name>
    <dbReference type="NCBI Taxonomy" id="412755"/>
    <lineage>
        <taxon>unclassified sequences</taxon>
        <taxon>metagenomes</taxon>
        <taxon>ecological metagenomes</taxon>
    </lineage>
</organism>
<dbReference type="AlphaFoldDB" id="X0T8S7"/>
<proteinExistence type="predicted"/>
<reference evidence="2" key="1">
    <citation type="journal article" date="2014" name="Front. Microbiol.">
        <title>High frequency of phylogenetically diverse reductive dehalogenase-homologous genes in deep subseafloor sedimentary metagenomes.</title>
        <authorList>
            <person name="Kawai M."/>
            <person name="Futagami T."/>
            <person name="Toyoda A."/>
            <person name="Takaki Y."/>
            <person name="Nishi S."/>
            <person name="Hori S."/>
            <person name="Arai W."/>
            <person name="Tsubouchi T."/>
            <person name="Morono Y."/>
            <person name="Uchiyama I."/>
            <person name="Ito T."/>
            <person name="Fujiyama A."/>
            <person name="Inagaki F."/>
            <person name="Takami H."/>
        </authorList>
    </citation>
    <scope>NUCLEOTIDE SEQUENCE</scope>
    <source>
        <strain evidence="2">Expedition CK06-06</strain>
    </source>
</reference>
<protein>
    <submittedName>
        <fullName evidence="2">Uncharacterized protein</fullName>
    </submittedName>
</protein>
<name>X0T8S7_9ZZZZ</name>
<feature type="region of interest" description="Disordered" evidence="1">
    <location>
        <begin position="1"/>
        <end position="23"/>
    </location>
</feature>
<accession>X0T8S7</accession>
<dbReference type="EMBL" id="BARS01019350">
    <property type="protein sequence ID" value="GAF89903.1"/>
    <property type="molecule type" value="Genomic_DNA"/>
</dbReference>